<keyword evidence="4" id="KW-1185">Reference proteome</keyword>
<feature type="domain" description="Disease resistance protein Roq1-like winged-helix" evidence="2">
    <location>
        <begin position="232"/>
        <end position="293"/>
    </location>
</feature>
<dbReference type="SUPFAM" id="SSF52540">
    <property type="entry name" value="P-loop containing nucleoside triphosphate hydrolases"/>
    <property type="match status" value="2"/>
</dbReference>
<sequence length="332" mass="37502">MIQSSRKVDCGKENANPRSMKVCLPSEERALEMLCRSAFRQNSPREGFEKLAVEVTRHAGSLPLGLKVLGSALRGRDKAYWMDILPTLQNGVGEKIEKTLRISYDGLDREEDKVIYRHIACLFNGEKIPRMRIGERRRDEEDEVCLPSEERALEMLCRSAFRQNSPREGFEKLAVEVTRHAGSLPLGLKVLGSALRGRDKAYWMDILPTLQNGVGEKIEKTLRISYDGLDREEDKVIYRHIACLFNGEKIPYIKLLLEDRNLGVNVGIENLVDKSLIHIRSDNVEMHSLLQEIALKLSLTGAFASTYFHPSCSRVAGRSGSGCFATFSFNNE</sequence>
<evidence type="ECO:0000313" key="4">
    <source>
        <dbReference type="Proteomes" id="UP000266723"/>
    </source>
</evidence>
<dbReference type="Gene3D" id="1.10.8.430">
    <property type="entry name" value="Helical domain of apoptotic protease-activating factors"/>
    <property type="match status" value="2"/>
</dbReference>
<dbReference type="InterPro" id="IPR044974">
    <property type="entry name" value="Disease_R_plants"/>
</dbReference>
<dbReference type="PANTHER" id="PTHR11017:SF228">
    <property type="entry name" value="ADP-RIBOSYL CYCLASE_CYCLIC ADP-RIBOSE HYDROLASE-RELATED"/>
    <property type="match status" value="1"/>
</dbReference>
<dbReference type="EMBL" id="QGKV02000759">
    <property type="protein sequence ID" value="KAF3567523.1"/>
    <property type="molecule type" value="Genomic_DNA"/>
</dbReference>
<evidence type="ECO:0000313" key="3">
    <source>
        <dbReference type="EMBL" id="KAF3567523.1"/>
    </source>
</evidence>
<keyword evidence="1" id="KW-0677">Repeat</keyword>
<organism evidence="3 4">
    <name type="scientific">Brassica cretica</name>
    <name type="common">Mustard</name>
    <dbReference type="NCBI Taxonomy" id="69181"/>
    <lineage>
        <taxon>Eukaryota</taxon>
        <taxon>Viridiplantae</taxon>
        <taxon>Streptophyta</taxon>
        <taxon>Embryophyta</taxon>
        <taxon>Tracheophyta</taxon>
        <taxon>Spermatophyta</taxon>
        <taxon>Magnoliopsida</taxon>
        <taxon>eudicotyledons</taxon>
        <taxon>Gunneridae</taxon>
        <taxon>Pentapetalae</taxon>
        <taxon>rosids</taxon>
        <taxon>malvids</taxon>
        <taxon>Brassicales</taxon>
        <taxon>Brassicaceae</taxon>
        <taxon>Brassiceae</taxon>
        <taxon>Brassica</taxon>
    </lineage>
</organism>
<comment type="caution">
    <text evidence="3">The sequence shown here is derived from an EMBL/GenBank/DDBJ whole genome shotgun (WGS) entry which is preliminary data.</text>
</comment>
<gene>
    <name evidence="3" type="ORF">DY000_02013532</name>
</gene>
<proteinExistence type="predicted"/>
<evidence type="ECO:0000259" key="2">
    <source>
        <dbReference type="Pfam" id="PF23282"/>
    </source>
</evidence>
<name>A0ABQ7D6I4_BRACR</name>
<dbReference type="Proteomes" id="UP000266723">
    <property type="component" value="Unassembled WGS sequence"/>
</dbReference>
<dbReference type="Pfam" id="PF23282">
    <property type="entry name" value="WHD_ROQ1"/>
    <property type="match status" value="1"/>
</dbReference>
<dbReference type="PANTHER" id="PTHR11017">
    <property type="entry name" value="LEUCINE-RICH REPEAT-CONTAINING PROTEIN"/>
    <property type="match status" value="1"/>
</dbReference>
<evidence type="ECO:0000256" key="1">
    <source>
        <dbReference type="ARBA" id="ARBA00022737"/>
    </source>
</evidence>
<protein>
    <recommendedName>
        <fullName evidence="2">Disease resistance protein Roq1-like winged-helix domain-containing protein</fullName>
    </recommendedName>
</protein>
<dbReference type="InterPro" id="IPR027417">
    <property type="entry name" value="P-loop_NTPase"/>
</dbReference>
<accession>A0ABQ7D6I4</accession>
<dbReference type="InterPro" id="IPR042197">
    <property type="entry name" value="Apaf_helical"/>
</dbReference>
<reference evidence="3 4" key="1">
    <citation type="journal article" date="2020" name="BMC Genomics">
        <title>Intraspecific diversification of the crop wild relative Brassica cretica Lam. using demographic model selection.</title>
        <authorList>
            <person name="Kioukis A."/>
            <person name="Michalopoulou V.A."/>
            <person name="Briers L."/>
            <person name="Pirintsos S."/>
            <person name="Studholme D.J."/>
            <person name="Pavlidis P."/>
            <person name="Sarris P.F."/>
        </authorList>
    </citation>
    <scope>NUCLEOTIDE SEQUENCE [LARGE SCALE GENOMIC DNA]</scope>
    <source>
        <strain evidence="4">cv. PFS-1207/04</strain>
    </source>
</reference>
<dbReference type="InterPro" id="IPR058192">
    <property type="entry name" value="WHD_ROQ1-like"/>
</dbReference>